<dbReference type="Pfam" id="PF00535">
    <property type="entry name" value="Glycos_transf_2"/>
    <property type="match status" value="1"/>
</dbReference>
<reference evidence="3 4" key="1">
    <citation type="submission" date="2024-04" db="EMBL/GenBank/DDBJ databases">
        <title>Tritrichomonas musculus Genome.</title>
        <authorList>
            <person name="Alves-Ferreira E."/>
            <person name="Grigg M."/>
            <person name="Lorenzi H."/>
            <person name="Galac M."/>
        </authorList>
    </citation>
    <scope>NUCLEOTIDE SEQUENCE [LARGE SCALE GENOMIC DNA]</scope>
    <source>
        <strain evidence="3 4">EAF2021</strain>
    </source>
</reference>
<dbReference type="Proteomes" id="UP001470230">
    <property type="component" value="Unassembled WGS sequence"/>
</dbReference>
<keyword evidence="4" id="KW-1185">Reference proteome</keyword>
<evidence type="ECO:0000313" key="3">
    <source>
        <dbReference type="EMBL" id="KAK8854341.1"/>
    </source>
</evidence>
<name>A0ABR2HYV3_9EUKA</name>
<dbReference type="SUPFAM" id="SSF53448">
    <property type="entry name" value="Nucleotide-diphospho-sugar transferases"/>
    <property type="match status" value="1"/>
</dbReference>
<comment type="function">
    <text evidence="1">Dolichyl-phosphate beta-glucosyltransferase involved in the glycosylation of glycoproteins through the synthesis of dolichyl beta-D-glucosyl phosphate which serves as a sugar donor for transfer of three glucose residues to the Man-9-GlcNAc-2-PP-dolichol precursor to N-glycans.</text>
</comment>
<accession>A0ABR2HYV3</accession>
<dbReference type="PANTHER" id="PTHR22916">
    <property type="entry name" value="GLYCOSYLTRANSFERASE"/>
    <property type="match status" value="1"/>
</dbReference>
<comment type="caution">
    <text evidence="3">The sequence shown here is derived from an EMBL/GenBank/DDBJ whole genome shotgun (WGS) entry which is preliminary data.</text>
</comment>
<dbReference type="EMBL" id="JAPFFF010000021">
    <property type="protein sequence ID" value="KAK8854341.1"/>
    <property type="molecule type" value="Genomic_DNA"/>
</dbReference>
<organism evidence="3 4">
    <name type="scientific">Tritrichomonas musculus</name>
    <dbReference type="NCBI Taxonomy" id="1915356"/>
    <lineage>
        <taxon>Eukaryota</taxon>
        <taxon>Metamonada</taxon>
        <taxon>Parabasalia</taxon>
        <taxon>Tritrichomonadida</taxon>
        <taxon>Tritrichomonadidae</taxon>
        <taxon>Tritrichomonas</taxon>
    </lineage>
</organism>
<sequence length="318" mass="37730">MSTDSITNINFIRIHSNFKLSIILPCYNKGEFLERAFKSCIDDQELTKYQINLEIICVDDGSLDDTFETFNKMKNKYKGSNCDIQIFRLKKNRGALYAKRYAIQKAKGDYIMFLDADDEFMPGIIHRIYVLLENRKEIDCIQFRLLKLNATFEKNRLQTYSSYTYEVFTYGEYPFHMMKSITLNDPIEKVKYSIIDDYIKNNGNEIDQMKDHARLIKKKDLNAMLPKFKMMWNLPCLAIKRTIVVNALNATQFNYNVKISIYEDLLIAYSSFFFSEKVYFLDEIGYIYYKGAKHIKRVHRGRIVHNLLNNLYKTKRKL</sequence>
<dbReference type="CDD" id="cd00761">
    <property type="entry name" value="Glyco_tranf_GTA_type"/>
    <property type="match status" value="1"/>
</dbReference>
<protein>
    <recommendedName>
        <fullName evidence="2">Glycosyltransferase 2-like domain-containing protein</fullName>
    </recommendedName>
</protein>
<evidence type="ECO:0000313" key="4">
    <source>
        <dbReference type="Proteomes" id="UP001470230"/>
    </source>
</evidence>
<gene>
    <name evidence="3" type="ORF">M9Y10_016901</name>
</gene>
<dbReference type="InterPro" id="IPR029044">
    <property type="entry name" value="Nucleotide-diphossugar_trans"/>
</dbReference>
<dbReference type="Gene3D" id="3.90.550.10">
    <property type="entry name" value="Spore Coat Polysaccharide Biosynthesis Protein SpsA, Chain A"/>
    <property type="match status" value="1"/>
</dbReference>
<feature type="domain" description="Glycosyltransferase 2-like" evidence="2">
    <location>
        <begin position="21"/>
        <end position="158"/>
    </location>
</feature>
<proteinExistence type="predicted"/>
<dbReference type="InterPro" id="IPR001173">
    <property type="entry name" value="Glyco_trans_2-like"/>
</dbReference>
<evidence type="ECO:0000256" key="1">
    <source>
        <dbReference type="ARBA" id="ARBA00003301"/>
    </source>
</evidence>
<evidence type="ECO:0000259" key="2">
    <source>
        <dbReference type="Pfam" id="PF00535"/>
    </source>
</evidence>